<evidence type="ECO:0000313" key="2">
    <source>
        <dbReference type="Proteomes" id="UP001209540"/>
    </source>
</evidence>
<dbReference type="Proteomes" id="UP001209540">
    <property type="component" value="Unassembled WGS sequence"/>
</dbReference>
<accession>A0AAD5KAZ6</accession>
<sequence length="187" mass="20965">MAIIAVTMIGNSYSQGTACESKADCPIGQICDPLDSVCILEQPPSYIKVTPRQSYRHCCVLPLIYNSNTYSMDSLSCKNYWIERYIKLFFTLVPPFMMNNAYPSRITAIAGTRIVRINRKVQSLSSFPLGLFQINVSVLLLGDWFSLPAIDQDSSLLPILCSCRPFPFSLWLIILSDQLQIIGLPTV</sequence>
<keyword evidence="2" id="KW-1185">Reference proteome</keyword>
<reference evidence="1" key="2">
    <citation type="submission" date="2023-02" db="EMBL/GenBank/DDBJ databases">
        <authorList>
            <consortium name="DOE Joint Genome Institute"/>
            <person name="Mondo S.J."/>
            <person name="Chang Y."/>
            <person name="Wang Y."/>
            <person name="Ahrendt S."/>
            <person name="Andreopoulos W."/>
            <person name="Barry K."/>
            <person name="Beard J."/>
            <person name="Benny G.L."/>
            <person name="Blankenship S."/>
            <person name="Bonito G."/>
            <person name="Cuomo C."/>
            <person name="Desiro A."/>
            <person name="Gervers K.A."/>
            <person name="Hundley H."/>
            <person name="Kuo A."/>
            <person name="LaButti K."/>
            <person name="Lang B.F."/>
            <person name="Lipzen A."/>
            <person name="O'Donnell K."/>
            <person name="Pangilinan J."/>
            <person name="Reynolds N."/>
            <person name="Sandor L."/>
            <person name="Smith M.W."/>
            <person name="Tsang A."/>
            <person name="Grigoriev I.V."/>
            <person name="Stajich J.E."/>
            <person name="Spatafora J.W."/>
        </authorList>
    </citation>
    <scope>NUCLEOTIDE SEQUENCE</scope>
    <source>
        <strain evidence="1">RSA 2281</strain>
    </source>
</reference>
<comment type="caution">
    <text evidence="1">The sequence shown here is derived from an EMBL/GenBank/DDBJ whole genome shotgun (WGS) entry which is preliminary data.</text>
</comment>
<reference evidence="1" key="1">
    <citation type="journal article" date="2022" name="IScience">
        <title>Evolution of zygomycete secretomes and the origins of terrestrial fungal ecologies.</title>
        <authorList>
            <person name="Chang Y."/>
            <person name="Wang Y."/>
            <person name="Mondo S."/>
            <person name="Ahrendt S."/>
            <person name="Andreopoulos W."/>
            <person name="Barry K."/>
            <person name="Beard J."/>
            <person name="Benny G.L."/>
            <person name="Blankenship S."/>
            <person name="Bonito G."/>
            <person name="Cuomo C."/>
            <person name="Desiro A."/>
            <person name="Gervers K.A."/>
            <person name="Hundley H."/>
            <person name="Kuo A."/>
            <person name="LaButti K."/>
            <person name="Lang B.F."/>
            <person name="Lipzen A."/>
            <person name="O'Donnell K."/>
            <person name="Pangilinan J."/>
            <person name="Reynolds N."/>
            <person name="Sandor L."/>
            <person name="Smith M.E."/>
            <person name="Tsang A."/>
            <person name="Grigoriev I.V."/>
            <person name="Stajich J.E."/>
            <person name="Spatafora J.W."/>
        </authorList>
    </citation>
    <scope>NUCLEOTIDE SEQUENCE</scope>
    <source>
        <strain evidence="1">RSA 2281</strain>
    </source>
</reference>
<name>A0AAD5KAZ6_9FUNG</name>
<dbReference type="EMBL" id="JAIXMP010000002">
    <property type="protein sequence ID" value="KAI9277019.1"/>
    <property type="molecule type" value="Genomic_DNA"/>
</dbReference>
<organism evidence="1 2">
    <name type="scientific">Phascolomyces articulosus</name>
    <dbReference type="NCBI Taxonomy" id="60185"/>
    <lineage>
        <taxon>Eukaryota</taxon>
        <taxon>Fungi</taxon>
        <taxon>Fungi incertae sedis</taxon>
        <taxon>Mucoromycota</taxon>
        <taxon>Mucoromycotina</taxon>
        <taxon>Mucoromycetes</taxon>
        <taxon>Mucorales</taxon>
        <taxon>Lichtheimiaceae</taxon>
        <taxon>Phascolomyces</taxon>
    </lineage>
</organism>
<protein>
    <submittedName>
        <fullName evidence="1">Uncharacterized protein</fullName>
    </submittedName>
</protein>
<dbReference type="AlphaFoldDB" id="A0AAD5KAZ6"/>
<gene>
    <name evidence="1" type="ORF">BDA99DRAFT_532102</name>
</gene>
<evidence type="ECO:0000313" key="1">
    <source>
        <dbReference type="EMBL" id="KAI9277019.1"/>
    </source>
</evidence>
<proteinExistence type="predicted"/>